<evidence type="ECO:0000313" key="5">
    <source>
        <dbReference type="RefSeq" id="XP_034103903.1"/>
    </source>
</evidence>
<name>A0A6P8WWU5_DROAB</name>
<proteinExistence type="predicted"/>
<feature type="domain" description="Kazal-like" evidence="3">
    <location>
        <begin position="254"/>
        <end position="309"/>
    </location>
</feature>
<evidence type="ECO:0000313" key="4">
    <source>
        <dbReference type="Proteomes" id="UP000515160"/>
    </source>
</evidence>
<keyword evidence="4" id="KW-1185">Reference proteome</keyword>
<accession>A0A6P8WWU5</accession>
<reference evidence="5" key="1">
    <citation type="submission" date="2025-08" db="UniProtKB">
        <authorList>
            <consortium name="RefSeq"/>
        </authorList>
    </citation>
    <scope>IDENTIFICATION</scope>
    <source>
        <strain evidence="5">15112-1751.03</strain>
        <tissue evidence="5">Whole Adult</tissue>
    </source>
</reference>
<dbReference type="AlphaFoldDB" id="A0A6P8WWU5"/>
<feature type="compositionally biased region" description="Pro residues" evidence="1">
    <location>
        <begin position="119"/>
        <end position="140"/>
    </location>
</feature>
<feature type="signal peptide" evidence="2">
    <location>
        <begin position="1"/>
        <end position="20"/>
    </location>
</feature>
<organism evidence="4 5">
    <name type="scientific">Drosophila albomicans</name>
    <name type="common">Fruit fly</name>
    <dbReference type="NCBI Taxonomy" id="7291"/>
    <lineage>
        <taxon>Eukaryota</taxon>
        <taxon>Metazoa</taxon>
        <taxon>Ecdysozoa</taxon>
        <taxon>Arthropoda</taxon>
        <taxon>Hexapoda</taxon>
        <taxon>Insecta</taxon>
        <taxon>Pterygota</taxon>
        <taxon>Neoptera</taxon>
        <taxon>Endopterygota</taxon>
        <taxon>Diptera</taxon>
        <taxon>Brachycera</taxon>
        <taxon>Muscomorpha</taxon>
        <taxon>Ephydroidea</taxon>
        <taxon>Drosophilidae</taxon>
        <taxon>Drosophila</taxon>
    </lineage>
</organism>
<feature type="compositionally biased region" description="Pro residues" evidence="1">
    <location>
        <begin position="101"/>
        <end position="110"/>
    </location>
</feature>
<protein>
    <submittedName>
        <fullName evidence="5">Ribosome-binding protein 1</fullName>
    </submittedName>
</protein>
<dbReference type="GeneID" id="117567789"/>
<dbReference type="InterPro" id="IPR002350">
    <property type="entry name" value="Kazal_dom"/>
</dbReference>
<dbReference type="Pfam" id="PF07648">
    <property type="entry name" value="Kazal_2"/>
    <property type="match status" value="1"/>
</dbReference>
<sequence>MFKLSFVLATVLLCSVIVTAQVKPNSEIGRVTVQVPLLVNGKPVITQDKVDDVKEEVARVVEVKPGKVSTTEQVVVPPTVSKPVAKVRKMRAIVETVNPGVPNPGKPNPGIPNRGLPNPGVPNPGMPNPGVPNPGMPNPGIPNRGLPNPGMPNPGMPNPGVPNPGMPNPGIPNRGLPNPGVPNPGMPNPGKPNTGVPHVAASEVQPVVVQAPVTTMTPVEMPKTVATRNCFQLLLGDMTTTPHPMPMPPTEAENCDAVCTKFELLPICATNGVCIHEFPNQCIMDSFNCKHRDSAFREVDEQVCRRGLCARRCTPEDINM</sequence>
<keyword evidence="2" id="KW-0732">Signal</keyword>
<feature type="compositionally biased region" description="Pro residues" evidence="1">
    <location>
        <begin position="179"/>
        <end position="190"/>
    </location>
</feature>
<feature type="region of interest" description="Disordered" evidence="1">
    <location>
        <begin position="97"/>
        <end position="198"/>
    </location>
</feature>
<gene>
    <name evidence="5" type="primary">LOC117567789</name>
</gene>
<evidence type="ECO:0000256" key="1">
    <source>
        <dbReference type="SAM" id="MobiDB-lite"/>
    </source>
</evidence>
<dbReference type="RefSeq" id="XP_034103903.1">
    <property type="nucleotide sequence ID" value="XM_034248012.2"/>
</dbReference>
<dbReference type="Proteomes" id="UP000515160">
    <property type="component" value="Chromosome 3"/>
</dbReference>
<dbReference type="OrthoDB" id="6817055at2759"/>
<evidence type="ECO:0000256" key="2">
    <source>
        <dbReference type="SAM" id="SignalP"/>
    </source>
</evidence>
<feature type="compositionally biased region" description="Pro residues" evidence="1">
    <location>
        <begin position="149"/>
        <end position="170"/>
    </location>
</feature>
<dbReference type="Gene3D" id="3.30.60.30">
    <property type="match status" value="1"/>
</dbReference>
<evidence type="ECO:0000259" key="3">
    <source>
        <dbReference type="Pfam" id="PF07648"/>
    </source>
</evidence>
<feature type="chain" id="PRO_5028459914" evidence="2">
    <location>
        <begin position="21"/>
        <end position="320"/>
    </location>
</feature>